<dbReference type="InterPro" id="IPR051201">
    <property type="entry name" value="Chloro_Bact_Ser_Proteases"/>
</dbReference>
<dbReference type="eggNOG" id="COG0265">
    <property type="taxonomic scope" value="Bacteria"/>
</dbReference>
<dbReference type="Pfam" id="PF17820">
    <property type="entry name" value="PDZ_6"/>
    <property type="match status" value="1"/>
</dbReference>
<keyword evidence="3" id="KW-0378">Hydrolase</keyword>
<dbReference type="InterPro" id="IPR009003">
    <property type="entry name" value="Peptidase_S1_PA"/>
</dbReference>
<comment type="similarity">
    <text evidence="1">Belongs to the peptidase S1C family.</text>
</comment>
<dbReference type="InterPro" id="IPR036034">
    <property type="entry name" value="PDZ_sf"/>
</dbReference>
<evidence type="ECO:0000259" key="5">
    <source>
        <dbReference type="SMART" id="SM00228"/>
    </source>
</evidence>
<evidence type="ECO:0000256" key="1">
    <source>
        <dbReference type="ARBA" id="ARBA00010541"/>
    </source>
</evidence>
<dbReference type="SUPFAM" id="SSF50494">
    <property type="entry name" value="Trypsin-like serine proteases"/>
    <property type="match status" value="1"/>
</dbReference>
<evidence type="ECO:0000313" key="6">
    <source>
        <dbReference type="EMBL" id="EIC03074.1"/>
    </source>
</evidence>
<feature type="chain" id="PRO_5003609673" evidence="4">
    <location>
        <begin position="24"/>
        <end position="549"/>
    </location>
</feature>
<dbReference type="GO" id="GO:0004252">
    <property type="term" value="F:serine-type endopeptidase activity"/>
    <property type="evidence" value="ECO:0007669"/>
    <property type="project" value="InterPro"/>
</dbReference>
<dbReference type="PANTHER" id="PTHR43343:SF3">
    <property type="entry name" value="PROTEASE DO-LIKE 8, CHLOROPLASTIC"/>
    <property type="match status" value="1"/>
</dbReference>
<dbReference type="AlphaFoldDB" id="H7EH75"/>
<name>H7EH75_9SPIR</name>
<protein>
    <submittedName>
        <fullName evidence="6">PDZ/DHR/GLGF domain protein</fullName>
    </submittedName>
</protein>
<dbReference type="Gene3D" id="2.30.42.10">
    <property type="match status" value="1"/>
</dbReference>
<dbReference type="EMBL" id="AGRW01000024">
    <property type="protein sequence ID" value="EIC03074.1"/>
    <property type="molecule type" value="Genomic_DNA"/>
</dbReference>
<proteinExistence type="inferred from homology"/>
<organism evidence="6 7">
    <name type="scientific">Treponema saccharophilum DSM 2985</name>
    <dbReference type="NCBI Taxonomy" id="907348"/>
    <lineage>
        <taxon>Bacteria</taxon>
        <taxon>Pseudomonadati</taxon>
        <taxon>Spirochaetota</taxon>
        <taxon>Spirochaetia</taxon>
        <taxon>Spirochaetales</taxon>
        <taxon>Treponemataceae</taxon>
        <taxon>Treponema</taxon>
    </lineage>
</organism>
<comment type="caution">
    <text evidence="6">The sequence shown here is derived from an EMBL/GenBank/DDBJ whole genome shotgun (WGS) entry which is preliminary data.</text>
</comment>
<feature type="domain" description="PDZ" evidence="5">
    <location>
        <begin position="340"/>
        <end position="429"/>
    </location>
</feature>
<dbReference type="Gene3D" id="2.40.10.10">
    <property type="entry name" value="Trypsin-like serine proteases"/>
    <property type="match status" value="2"/>
</dbReference>
<dbReference type="SMART" id="SM00228">
    <property type="entry name" value="PDZ"/>
    <property type="match status" value="1"/>
</dbReference>
<dbReference type="InterPro" id="IPR001478">
    <property type="entry name" value="PDZ"/>
</dbReference>
<dbReference type="InterPro" id="IPR041489">
    <property type="entry name" value="PDZ_6"/>
</dbReference>
<feature type="signal peptide" evidence="4">
    <location>
        <begin position="1"/>
        <end position="23"/>
    </location>
</feature>
<dbReference type="InterPro" id="IPR043504">
    <property type="entry name" value="Peptidase_S1_PA_chymotrypsin"/>
</dbReference>
<dbReference type="Pfam" id="PF13365">
    <property type="entry name" value="Trypsin_2"/>
    <property type="match status" value="1"/>
</dbReference>
<gene>
    <name evidence="6" type="ORF">TresaDRAFT_2636</name>
</gene>
<reference evidence="6 7" key="1">
    <citation type="submission" date="2011-09" db="EMBL/GenBank/DDBJ databases">
        <title>The draft genome of Treponema saccharophilum DSM 2985.</title>
        <authorList>
            <consortium name="US DOE Joint Genome Institute (JGI-PGF)"/>
            <person name="Lucas S."/>
            <person name="Copeland A."/>
            <person name="Lapidus A."/>
            <person name="Glavina del Rio T."/>
            <person name="Dalin E."/>
            <person name="Tice H."/>
            <person name="Bruce D."/>
            <person name="Goodwin L."/>
            <person name="Pitluck S."/>
            <person name="Peters L."/>
            <person name="Kyrpides N."/>
            <person name="Mavromatis K."/>
            <person name="Ivanova N."/>
            <person name="Markowitz V."/>
            <person name="Cheng J.-F."/>
            <person name="Hugenholtz P."/>
            <person name="Woyke T."/>
            <person name="Wu D."/>
            <person name="Gronow S."/>
            <person name="Wellnitz S."/>
            <person name="Brambilla E."/>
            <person name="Klenk H.-P."/>
            <person name="Eisen J.A."/>
        </authorList>
    </citation>
    <scope>NUCLEOTIDE SEQUENCE [LARGE SCALE GENOMIC DNA]</scope>
    <source>
        <strain evidence="6 7">DSM 2985</strain>
    </source>
</reference>
<dbReference type="RefSeq" id="WP_002701892.1">
    <property type="nucleotide sequence ID" value="NZ_AGRW01000024.1"/>
</dbReference>
<dbReference type="PANTHER" id="PTHR43343">
    <property type="entry name" value="PEPTIDASE S12"/>
    <property type="match status" value="1"/>
</dbReference>
<dbReference type="InterPro" id="IPR001940">
    <property type="entry name" value="Peptidase_S1C"/>
</dbReference>
<keyword evidence="4" id="KW-0732">Signal</keyword>
<keyword evidence="2" id="KW-0645">Protease</keyword>
<dbReference type="PRINTS" id="PR00834">
    <property type="entry name" value="PROTEASES2C"/>
</dbReference>
<keyword evidence="7" id="KW-1185">Reference proteome</keyword>
<evidence type="ECO:0000256" key="3">
    <source>
        <dbReference type="ARBA" id="ARBA00022801"/>
    </source>
</evidence>
<sequence>MKLRSFLASAFFPLLLFPVLSCASDGGTVFVAPDYSLAEVRKGEIDAIDALLSKENEDSYNPVMGLWRAKLLGDEETVGRAFAAVVSEFDSAVEKENWYAARSLFKALRVEEYPSLGSLSKTEEELDRLCALSVPGLGGGSSGVSKVSSLINGTVTIWVDKGISFHNGMGYADRVIGSGFFISKDGYIITNNHVIEDVVDPKNKKYSRVFIKLAEDSTTRIPAKVIGWDSILDLALLKAEVDAPFVFNLGSSKDLDVGDKIYAIGSPVGLERTLTSGIVSATDRKLFTLGSVMQIDAAVNSGNSGGPCIDENGNVQAIVFAGMLQYEGLNFAIPVEYLKSELPALFAGGRIDHPWISCFGRTKKVLGKEAGLEILYSLPGGSADRSGLKVGDVIVGADGQKIRTLEDFQGILLKNSAKTVIDISVIRGIDSDEPSEKKVAVYLGVRPSAPGLDIYNSDLIANAFVPLFGMKLVPLSENASRKFVVQSVLRGSIADESGFSEMDPLQIRSKKVSEDKTALYVEVYTKNRKKGYVDVPLAMISSFDSPYYF</sequence>
<accession>H7EH75</accession>
<dbReference type="OrthoDB" id="9758917at2"/>
<evidence type="ECO:0000256" key="4">
    <source>
        <dbReference type="SAM" id="SignalP"/>
    </source>
</evidence>
<dbReference type="SUPFAM" id="SSF50156">
    <property type="entry name" value="PDZ domain-like"/>
    <property type="match status" value="1"/>
</dbReference>
<dbReference type="GO" id="GO:0006508">
    <property type="term" value="P:proteolysis"/>
    <property type="evidence" value="ECO:0007669"/>
    <property type="project" value="UniProtKB-KW"/>
</dbReference>
<dbReference type="Proteomes" id="UP000003571">
    <property type="component" value="Unassembled WGS sequence"/>
</dbReference>
<dbReference type="STRING" id="907348.TresaDRAFT_2636"/>
<evidence type="ECO:0000313" key="7">
    <source>
        <dbReference type="Proteomes" id="UP000003571"/>
    </source>
</evidence>
<evidence type="ECO:0000256" key="2">
    <source>
        <dbReference type="ARBA" id="ARBA00022670"/>
    </source>
</evidence>
<dbReference type="PATRIC" id="fig|907348.3.peg.132"/>